<feature type="transmembrane region" description="Helical" evidence="1">
    <location>
        <begin position="285"/>
        <end position="305"/>
    </location>
</feature>
<proteinExistence type="predicted"/>
<evidence type="ECO:0000313" key="3">
    <source>
        <dbReference type="Proteomes" id="UP000620124"/>
    </source>
</evidence>
<reference evidence="2" key="1">
    <citation type="submission" date="2020-05" db="EMBL/GenBank/DDBJ databases">
        <title>Mycena genomes resolve the evolution of fungal bioluminescence.</title>
        <authorList>
            <person name="Tsai I.J."/>
        </authorList>
    </citation>
    <scope>NUCLEOTIDE SEQUENCE</scope>
    <source>
        <strain evidence="2">CCC161011</strain>
    </source>
</reference>
<organism evidence="2 3">
    <name type="scientific">Mycena venus</name>
    <dbReference type="NCBI Taxonomy" id="2733690"/>
    <lineage>
        <taxon>Eukaryota</taxon>
        <taxon>Fungi</taxon>
        <taxon>Dikarya</taxon>
        <taxon>Basidiomycota</taxon>
        <taxon>Agaricomycotina</taxon>
        <taxon>Agaricomycetes</taxon>
        <taxon>Agaricomycetidae</taxon>
        <taxon>Agaricales</taxon>
        <taxon>Marasmiineae</taxon>
        <taxon>Mycenaceae</taxon>
        <taxon>Mycena</taxon>
    </lineage>
</organism>
<keyword evidence="3" id="KW-1185">Reference proteome</keyword>
<dbReference type="Proteomes" id="UP000620124">
    <property type="component" value="Unassembled WGS sequence"/>
</dbReference>
<dbReference type="OrthoDB" id="9451547at2759"/>
<accession>A0A8H7DB44</accession>
<dbReference type="EMBL" id="JACAZI010000003">
    <property type="protein sequence ID" value="KAF7365593.1"/>
    <property type="molecule type" value="Genomic_DNA"/>
</dbReference>
<evidence type="ECO:0000313" key="2">
    <source>
        <dbReference type="EMBL" id="KAF7365593.1"/>
    </source>
</evidence>
<protein>
    <submittedName>
        <fullName evidence="2">Uncharacterized protein</fullName>
    </submittedName>
</protein>
<comment type="caution">
    <text evidence="2">The sequence shown here is derived from an EMBL/GenBank/DDBJ whole genome shotgun (WGS) entry which is preliminary data.</text>
</comment>
<keyword evidence="1" id="KW-1133">Transmembrane helix</keyword>
<keyword evidence="1" id="KW-0812">Transmembrane</keyword>
<name>A0A8H7DB44_9AGAR</name>
<sequence>MSLPRSFLSTNHRPVSAYLFDSGEEKVSCDDVNNCRTLFSITSGCLATLFLSTWVSIHPNVPPPHQNSLALFWWRLRLMLLAIVVPELMVGLACRQFLDAWWFSKKTQLELHPHYYIPFIRGIEIEDIKDRSKGDSISKGVALIQGLWFMTQSLARFHQGIAVTELEVATLAFQFVTMFVWFLWWKKPLDVHQPILIGIGPVSVQLTPPQHADLLEMVSAFFLGAFPDFDPDSSTSVPSFWSTHGTHKEDSHLISIIIQTTVGAVFSAIHCAAWTVDFSSTIELWMWRICSVVIAVLSFSLTVVYVPMVKLKVSAEWAWKALDVTFLIAIVFYIMA</sequence>
<dbReference type="AlphaFoldDB" id="A0A8H7DB44"/>
<gene>
    <name evidence="2" type="ORF">MVEN_00432700</name>
</gene>
<feature type="transmembrane region" description="Helical" evidence="1">
    <location>
        <begin position="253"/>
        <end position="273"/>
    </location>
</feature>
<feature type="transmembrane region" description="Helical" evidence="1">
    <location>
        <begin position="38"/>
        <end position="57"/>
    </location>
</feature>
<keyword evidence="1" id="KW-0472">Membrane</keyword>
<dbReference type="PANTHER" id="PTHR35043:SF7">
    <property type="entry name" value="TRANSCRIPTION FACTOR DOMAIN-CONTAINING PROTEIN"/>
    <property type="match status" value="1"/>
</dbReference>
<feature type="transmembrane region" description="Helical" evidence="1">
    <location>
        <begin position="317"/>
        <end position="335"/>
    </location>
</feature>
<feature type="transmembrane region" description="Helical" evidence="1">
    <location>
        <begin position="77"/>
        <end position="98"/>
    </location>
</feature>
<evidence type="ECO:0000256" key="1">
    <source>
        <dbReference type="SAM" id="Phobius"/>
    </source>
</evidence>
<dbReference type="PANTHER" id="PTHR35043">
    <property type="entry name" value="TRANSCRIPTION FACTOR DOMAIN-CONTAINING PROTEIN"/>
    <property type="match status" value="1"/>
</dbReference>